<evidence type="ECO:0000259" key="3">
    <source>
        <dbReference type="PROSITE" id="PS51186"/>
    </source>
</evidence>
<dbReference type="Pfam" id="PF00583">
    <property type="entry name" value="Acetyltransf_1"/>
    <property type="match status" value="1"/>
</dbReference>
<accession>A0ABN2BTI7</accession>
<name>A0ABN2BTI7_9ACTN</name>
<comment type="caution">
    <text evidence="4">The sequence shown here is derived from an EMBL/GenBank/DDBJ whole genome shotgun (WGS) entry which is preliminary data.</text>
</comment>
<keyword evidence="1" id="KW-0808">Transferase</keyword>
<reference evidence="4 5" key="1">
    <citation type="journal article" date="2019" name="Int. J. Syst. Evol. Microbiol.">
        <title>The Global Catalogue of Microorganisms (GCM) 10K type strain sequencing project: providing services to taxonomists for standard genome sequencing and annotation.</title>
        <authorList>
            <consortium name="The Broad Institute Genomics Platform"/>
            <consortium name="The Broad Institute Genome Sequencing Center for Infectious Disease"/>
            <person name="Wu L."/>
            <person name="Ma J."/>
        </authorList>
    </citation>
    <scope>NUCLEOTIDE SEQUENCE [LARGE SCALE GENOMIC DNA]</scope>
    <source>
        <strain evidence="4 5">JCM 14303</strain>
    </source>
</reference>
<evidence type="ECO:0000256" key="2">
    <source>
        <dbReference type="ARBA" id="ARBA00023315"/>
    </source>
</evidence>
<keyword evidence="2" id="KW-0012">Acyltransferase</keyword>
<dbReference type="CDD" id="cd04301">
    <property type="entry name" value="NAT_SF"/>
    <property type="match status" value="1"/>
</dbReference>
<organism evidence="4 5">
    <name type="scientific">Kribbella lupini</name>
    <dbReference type="NCBI Taxonomy" id="291602"/>
    <lineage>
        <taxon>Bacteria</taxon>
        <taxon>Bacillati</taxon>
        <taxon>Actinomycetota</taxon>
        <taxon>Actinomycetes</taxon>
        <taxon>Propionibacteriales</taxon>
        <taxon>Kribbellaceae</taxon>
        <taxon>Kribbella</taxon>
    </lineage>
</organism>
<keyword evidence="5" id="KW-1185">Reference proteome</keyword>
<evidence type="ECO:0000313" key="4">
    <source>
        <dbReference type="EMBL" id="GAA1547049.1"/>
    </source>
</evidence>
<dbReference type="PANTHER" id="PTHR43877:SF2">
    <property type="entry name" value="AMINOALKYLPHOSPHONATE N-ACETYLTRANSFERASE-RELATED"/>
    <property type="match status" value="1"/>
</dbReference>
<dbReference type="Proteomes" id="UP001500363">
    <property type="component" value="Unassembled WGS sequence"/>
</dbReference>
<dbReference type="SUPFAM" id="SSF55729">
    <property type="entry name" value="Acyl-CoA N-acyltransferases (Nat)"/>
    <property type="match status" value="1"/>
</dbReference>
<proteinExistence type="predicted"/>
<dbReference type="InterPro" id="IPR000182">
    <property type="entry name" value="GNAT_dom"/>
</dbReference>
<dbReference type="Gene3D" id="3.40.630.30">
    <property type="match status" value="1"/>
</dbReference>
<feature type="domain" description="N-acetyltransferase" evidence="3">
    <location>
        <begin position="73"/>
        <end position="214"/>
    </location>
</feature>
<evidence type="ECO:0000313" key="5">
    <source>
        <dbReference type="Proteomes" id="UP001500363"/>
    </source>
</evidence>
<sequence length="214" mass="23241">MPPRLPGSRLVARHGDRPRRAGDTLEIAVLRQNEPLRELIAARGFVRGTSYFQMRIDHTGPIAVPKPPAGVTLTEGLYDEETRREAYAVLADGFADQQADAMPPYDEWTADRSRVALAALDGNPVAAIVTEDTYAETEHCGYVGRLAVLPEARGRGLGRFLLQHTFATDAAAGLAGTMLDVDSNNPTPALGLYESVGLRTLRVSDDWSLEILTT</sequence>
<evidence type="ECO:0000256" key="1">
    <source>
        <dbReference type="ARBA" id="ARBA00022679"/>
    </source>
</evidence>
<gene>
    <name evidence="4" type="ORF">GCM10009741_58290</name>
</gene>
<dbReference type="PROSITE" id="PS51186">
    <property type="entry name" value="GNAT"/>
    <property type="match status" value="1"/>
</dbReference>
<dbReference type="InterPro" id="IPR050832">
    <property type="entry name" value="Bact_Acetyltransf"/>
</dbReference>
<protein>
    <recommendedName>
        <fullName evidence="3">N-acetyltransferase domain-containing protein</fullName>
    </recommendedName>
</protein>
<dbReference type="PANTHER" id="PTHR43877">
    <property type="entry name" value="AMINOALKYLPHOSPHONATE N-ACETYLTRANSFERASE-RELATED-RELATED"/>
    <property type="match status" value="1"/>
</dbReference>
<dbReference type="InterPro" id="IPR016181">
    <property type="entry name" value="Acyl_CoA_acyltransferase"/>
</dbReference>
<dbReference type="EMBL" id="BAAANC010000003">
    <property type="protein sequence ID" value="GAA1547049.1"/>
    <property type="molecule type" value="Genomic_DNA"/>
</dbReference>